<accession>A0A1V2EWY9</accession>
<keyword evidence="1" id="KW-0175">Coiled coil</keyword>
<sequence length="270" mass="29014">MNNNRNQRFKLICAAADRIVEETGVSPSEVTGYAVSMAAFDRKPNGDFYALFEEWLKLRRAVPGAPPADMPAEAAAELEQWTEHLKAQIMQRVTGIVRDVAGSFEQTTAMRVGALERLNADQARRGHAVIATLVETEAELGEAQARIAELSDELRKEREQVQRLLGRLDERDALLNVLRPVTATDSGTEITPTAAPDAGAVADGSIDQDRRSSDDTGEIATTASEPLVSAVEPEQSPAVETDHPADGQVEMPLATSASAHTADDAGDDRG</sequence>
<dbReference type="Proteomes" id="UP000188729">
    <property type="component" value="Unassembled WGS sequence"/>
</dbReference>
<comment type="caution">
    <text evidence="3">The sequence shown here is derived from an EMBL/GenBank/DDBJ whole genome shotgun (WGS) entry which is preliminary data.</text>
</comment>
<name>A0A1V2EWY9_9SPHN</name>
<feature type="coiled-coil region" evidence="1">
    <location>
        <begin position="133"/>
        <end position="171"/>
    </location>
</feature>
<keyword evidence="4" id="KW-1185">Reference proteome</keyword>
<gene>
    <name evidence="3" type="ORF">SPHI_04520</name>
</gene>
<dbReference type="EMBL" id="MPSB01000002">
    <property type="protein sequence ID" value="ONF97017.1"/>
    <property type="molecule type" value="Genomic_DNA"/>
</dbReference>
<dbReference type="AlphaFoldDB" id="A0A1V2EWY9"/>
<organism evidence="3 4">
    <name type="scientific">Sphingomonas jeddahensis</name>
    <dbReference type="NCBI Taxonomy" id="1915074"/>
    <lineage>
        <taxon>Bacteria</taxon>
        <taxon>Pseudomonadati</taxon>
        <taxon>Pseudomonadota</taxon>
        <taxon>Alphaproteobacteria</taxon>
        <taxon>Sphingomonadales</taxon>
        <taxon>Sphingomonadaceae</taxon>
        <taxon>Sphingomonas</taxon>
    </lineage>
</organism>
<dbReference type="RefSeq" id="WP_076743281.1">
    <property type="nucleotide sequence ID" value="NZ_MPSB01000002.1"/>
</dbReference>
<reference evidence="3 4" key="1">
    <citation type="submission" date="2016-11" db="EMBL/GenBank/DDBJ databases">
        <title>Genome sequence of Sphingomonas jeddahensis G39.</title>
        <authorList>
            <person name="Poehlein A."/>
            <person name="Wuebbeler J.H."/>
            <person name="Steinbuechel A."/>
            <person name="Daniel R."/>
        </authorList>
    </citation>
    <scope>NUCLEOTIDE SEQUENCE [LARGE SCALE GENOMIC DNA]</scope>
    <source>
        <strain evidence="3 4">G39</strain>
    </source>
</reference>
<evidence type="ECO:0000313" key="4">
    <source>
        <dbReference type="Proteomes" id="UP000188729"/>
    </source>
</evidence>
<feature type="region of interest" description="Disordered" evidence="2">
    <location>
        <begin position="186"/>
        <end position="270"/>
    </location>
</feature>
<evidence type="ECO:0000256" key="2">
    <source>
        <dbReference type="SAM" id="MobiDB-lite"/>
    </source>
</evidence>
<evidence type="ECO:0000256" key="1">
    <source>
        <dbReference type="SAM" id="Coils"/>
    </source>
</evidence>
<proteinExistence type="predicted"/>
<evidence type="ECO:0000313" key="3">
    <source>
        <dbReference type="EMBL" id="ONF97017.1"/>
    </source>
</evidence>
<dbReference type="STRING" id="1915074.SPHI_04520"/>
<protein>
    <submittedName>
        <fullName evidence="3">Uncharacterized protein</fullName>
    </submittedName>
</protein>
<feature type="compositionally biased region" description="Basic and acidic residues" evidence="2">
    <location>
        <begin position="261"/>
        <end position="270"/>
    </location>
</feature>